<reference evidence="2" key="1">
    <citation type="submission" date="2012-06" db="EMBL/GenBank/DDBJ databases">
        <title>Short 5' UTR of Entamoeba genes.</title>
        <authorList>
            <person name="Hiranuka K."/>
            <person name="Kumagai M."/>
            <person name="Wakaguri H."/>
            <person name="Suzuki Y."/>
            <person name="Sugano S."/>
            <person name="Watanabe J."/>
            <person name="Makioka A."/>
        </authorList>
    </citation>
    <scope>NUCLEOTIDE SEQUENCE</scope>
    <source>
        <strain evidence="2">IP1</strain>
    </source>
</reference>
<feature type="transmembrane region" description="Helical" evidence="1">
    <location>
        <begin position="131"/>
        <end position="149"/>
    </location>
</feature>
<dbReference type="AlphaFoldDB" id="S0B475"/>
<proteinExistence type="evidence at transcript level"/>
<feature type="transmembrane region" description="Helical" evidence="1">
    <location>
        <begin position="62"/>
        <end position="85"/>
    </location>
</feature>
<protein>
    <recommendedName>
        <fullName evidence="3">Phosphatidate cytidylyltransferase</fullName>
    </recommendedName>
</protein>
<accession>S0B475</accession>
<dbReference type="PANTHER" id="PTHR31303:SF1">
    <property type="entry name" value="CTP-DEPENDENT DIACYLGLYCEROL KINASE 1"/>
    <property type="match status" value="1"/>
</dbReference>
<feature type="transmembrane region" description="Helical" evidence="1">
    <location>
        <begin position="40"/>
        <end position="56"/>
    </location>
</feature>
<evidence type="ECO:0000313" key="2">
    <source>
        <dbReference type="EMBL" id="BAN42014.1"/>
    </source>
</evidence>
<dbReference type="InterPro" id="IPR037997">
    <property type="entry name" value="Dgk1-like"/>
</dbReference>
<dbReference type="EMBL" id="AK423611">
    <property type="protein sequence ID" value="BAN42014.1"/>
    <property type="molecule type" value="mRNA"/>
</dbReference>
<dbReference type="GO" id="GO:0004143">
    <property type="term" value="F:ATP-dependent diacylglycerol kinase activity"/>
    <property type="evidence" value="ECO:0007669"/>
    <property type="project" value="InterPro"/>
</dbReference>
<dbReference type="GO" id="GO:0006654">
    <property type="term" value="P:phosphatidic acid biosynthetic process"/>
    <property type="evidence" value="ECO:0007669"/>
    <property type="project" value="TreeGrafter"/>
</dbReference>
<dbReference type="VEuPathDB" id="AmoebaDB:EIN_172200"/>
<organism evidence="2">
    <name type="scientific">Entamoeba invadens</name>
    <dbReference type="NCBI Taxonomy" id="33085"/>
    <lineage>
        <taxon>Eukaryota</taxon>
        <taxon>Amoebozoa</taxon>
        <taxon>Evosea</taxon>
        <taxon>Archamoebae</taxon>
        <taxon>Mastigamoebida</taxon>
        <taxon>Entamoebidae</taxon>
        <taxon>Entamoeba</taxon>
    </lineage>
</organism>
<feature type="transmembrane region" description="Helical" evidence="1">
    <location>
        <begin position="6"/>
        <end position="28"/>
    </location>
</feature>
<feature type="transmembrane region" description="Helical" evidence="1">
    <location>
        <begin position="214"/>
        <end position="232"/>
    </location>
</feature>
<keyword evidence="1" id="KW-0812">Transmembrane</keyword>
<name>S0B475_ENTIV</name>
<evidence type="ECO:0008006" key="3">
    <source>
        <dbReference type="Google" id="ProtNLM"/>
    </source>
</evidence>
<dbReference type="PANTHER" id="PTHR31303">
    <property type="entry name" value="CTP-DEPENDENT DIACYLGLYCEROL KINASE 1"/>
    <property type="match status" value="1"/>
</dbReference>
<keyword evidence="1" id="KW-1133">Transmembrane helix</keyword>
<keyword evidence="1" id="KW-0472">Membrane</keyword>
<dbReference type="GO" id="GO:0005789">
    <property type="term" value="C:endoplasmic reticulum membrane"/>
    <property type="evidence" value="ECO:0007669"/>
    <property type="project" value="TreeGrafter"/>
</dbReference>
<feature type="transmembrane region" description="Helical" evidence="1">
    <location>
        <begin position="106"/>
        <end position="125"/>
    </location>
</feature>
<evidence type="ECO:0000256" key="1">
    <source>
        <dbReference type="SAM" id="Phobius"/>
    </source>
</evidence>
<sequence>MSLSSFTLFALTMVVVSLCLVLGKVLSYYNVISTVTSRKMVHILTGTFQIVFWAYYPDEPYARVYGALGCFIFAIVFMLFGFGIVKGMLSRFMVDSVCREKDAHEMLYGPLNYCLIISSFSLMFWKNYPPAISAIVIMLMGDGMAEIIGKKCGKRQLKNPWGNEKSVEGTVSVTLFGGIGAMAMCFLIYGNMYFMYNCLFGIVGALVEFYSYPNYDNVFIPISIVMVGFCIFN</sequence>
<feature type="transmembrane region" description="Helical" evidence="1">
    <location>
        <begin position="170"/>
        <end position="194"/>
    </location>
</feature>